<feature type="region of interest" description="Disordered" evidence="24">
    <location>
        <begin position="1462"/>
        <end position="1489"/>
    </location>
</feature>
<keyword evidence="17" id="KW-0695">RNA-directed DNA polymerase</keyword>
<feature type="region of interest" description="Disordered" evidence="24">
    <location>
        <begin position="845"/>
        <end position="886"/>
    </location>
</feature>
<dbReference type="PANTHER" id="PTHR42648:SF11">
    <property type="entry name" value="TRANSPOSON TY4-P GAG-POL POLYPROTEIN"/>
    <property type="match status" value="1"/>
</dbReference>
<evidence type="ECO:0000256" key="3">
    <source>
        <dbReference type="ARBA" id="ARBA00022612"/>
    </source>
</evidence>
<evidence type="ECO:0000256" key="14">
    <source>
        <dbReference type="ARBA" id="ARBA00022842"/>
    </source>
</evidence>
<evidence type="ECO:0000256" key="10">
    <source>
        <dbReference type="ARBA" id="ARBA00022750"/>
    </source>
</evidence>
<evidence type="ECO:0000256" key="22">
    <source>
        <dbReference type="ARBA" id="ARBA00048173"/>
    </source>
</evidence>
<feature type="domain" description="Integrase catalytic" evidence="25">
    <location>
        <begin position="534"/>
        <end position="701"/>
    </location>
</feature>
<sequence>MDSSDPTTPSFPRDPSPLASSITDQLATLQAQLAALQASQPPAATASAAAASQPTAAAAAATTASKVVFPKHARLDGSKSFTNWLRQLRLTLPNQIRGYVLDGVVPPTWTADQLAARDDAAREIIVGSIDSADVSATLDAIPSDDLSAPRIFAALKARFAPNDATRTLELFARLWDFRKMPASVEAYDTWLREYMAIAQEICDAKTSLNDVLATHILAMVPSCLDSFRLTFTDEQRAQRKLPELTTLTDRIRVQLRSAGLSASHSAMLADAPSCPACRAPGHRLRDCTSRAKHPPTGPCRRCQKRGHWALDCKNRGQQTRTSDDTQDDLSSSTAHRPNVGYFASCLFARRQLPTDAFVVDSGATTHMVADRSLFTTYRPTAHTKIGGIAGGITAIGMGDVPFVANTGHPITLRGVLHAPGLHVNLLSVSRLCDTDRDGQAIAHGTRVNDGLYLLDADHTECQQLAFLSCSESTVPLLTLHRCLGHLAPSSIQKMIAAGLLDGFGAGYSDKDIEEFVCNACLGSKGHRLPVPDSESHSPERLGLVHSDVLSFPTPSLTGKRYLVTFLDDHSRKLWAYAIDHKSDVFPTFQTWLAKVELETNARLRILRTDNGGEYQSNAFTEFCQSRGIRRQYSIPYTPQQNGHAERVNLSIVEGVLALLADSHLPATFWDEAAAYFVYCKNRCSHSALAKQTPQFVWNGQRTTATALHPFGCAAWLTVAPDLRSKLDPKAARVIFTGYDLASKAFRFFDHSTNKVVLGRNATFLDDDFPGLPVNMPVDADDAKRQFVIPADAPAPDTADTHAPAATPAPAVKTRTPLVRSAHMDVSSPLDDSAMSTVDVAPGYTGGSLLNSTDTSPSSSPSLAPISSPATSSAGGPSIEDSDDPLDLLHSDTAVRLRLMDVHRSDNDTLVTPTPAVGPGQPSDDDSPDEIDFLSRHHRAFIATDDDNPTLEAIELVKSITSDPQTWREAMSSDEHDLWAQAASDEFTAMRDDFKVFTIEPRSSVPPGATIVTSKFVWKTKRNAQGDITGRKARLVAQGNRQRDGIDFSETFAPADIDKAYLHGELDHDIWMTTPRGFDFPSDQVLRLRRSIYGLKQAGRIWNRHIDTSLRSLGYTATGTDHCIYSRIDDQKQPHYIALYVNDLLIVSPALDKIECVISGLKQRYGVKQLGPAEYILGIQIRRLEDGSIALSQERYIMDVLARFHFDTTTRGATVPMTPGLSLTAVPGQGTERIRSWYLQAIGSLLYISLGTHPDIAFAVSYLSRFTNNPGRRHWVAVKHVLRYLRATYRDELLYACGPAKITGVVGYSDANWGACVDTSISTMGFVFYLAGSAVSWSSKRQTRVADSTTDAEYLALSHAGKEAIYLTQLLSELHVRPVEAAHIFTDNEAAAAVAHDPVHTSGTRHIRLREHFVREMVHQGDISLSHVGTANMVADIFTKALGPKIFGVHCYALGLRTRHPRLKSTSRSRGGGCEESTLRSAQDLGARSESGASAQDLGVCCPCRRCHKKGHWALDCKHRGKQKHTGDNNQDDMSLPAAQQPNIGYFASCLFARRHLPADAFVVNSGATAHMVADPFVAKTGHPITLRGVLHTPGLHVNLLSVSRLCNTNRVRLAFTSDGIDIAKDGQAIAHGTRVNDGLYLLDADHTRCQL</sequence>
<keyword evidence="14" id="KW-0460">Magnesium</keyword>
<evidence type="ECO:0000259" key="25">
    <source>
        <dbReference type="PROSITE" id="PS50994"/>
    </source>
</evidence>
<dbReference type="GO" id="GO:0008270">
    <property type="term" value="F:zinc ion binding"/>
    <property type="evidence" value="ECO:0007669"/>
    <property type="project" value="InterPro"/>
</dbReference>
<dbReference type="InterPro" id="IPR036397">
    <property type="entry name" value="RNaseH_sf"/>
</dbReference>
<dbReference type="GO" id="GO:0005634">
    <property type="term" value="C:nucleus"/>
    <property type="evidence" value="ECO:0007669"/>
    <property type="project" value="UniProtKB-ARBA"/>
</dbReference>
<feature type="compositionally biased region" description="Low complexity" evidence="24">
    <location>
        <begin position="791"/>
        <end position="810"/>
    </location>
</feature>
<protein>
    <submittedName>
        <fullName evidence="26">BQ5605_C029g10726 protein</fullName>
    </submittedName>
</protein>
<keyword evidence="9" id="KW-0547">Nucleotide-binding</keyword>
<dbReference type="PROSITE" id="PS50994">
    <property type="entry name" value="INTEGRASE"/>
    <property type="match status" value="1"/>
</dbReference>
<keyword evidence="15" id="KW-0694">RNA-binding</keyword>
<dbReference type="GO" id="GO:0005524">
    <property type="term" value="F:ATP binding"/>
    <property type="evidence" value="ECO:0007669"/>
    <property type="project" value="UniProtKB-KW"/>
</dbReference>
<evidence type="ECO:0000256" key="23">
    <source>
        <dbReference type="ARBA" id="ARBA00049244"/>
    </source>
</evidence>
<evidence type="ECO:0000256" key="15">
    <source>
        <dbReference type="ARBA" id="ARBA00022884"/>
    </source>
</evidence>
<evidence type="ECO:0000313" key="26">
    <source>
        <dbReference type="EMBL" id="SGZ16070.1"/>
    </source>
</evidence>
<dbReference type="SUPFAM" id="SSF56672">
    <property type="entry name" value="DNA/RNA polymerases"/>
    <property type="match status" value="1"/>
</dbReference>
<keyword evidence="19" id="KW-0917">Virion maturation</keyword>
<keyword evidence="20" id="KW-0233">DNA recombination</keyword>
<evidence type="ECO:0000256" key="5">
    <source>
        <dbReference type="ARBA" id="ARBA00022670"/>
    </source>
</evidence>
<dbReference type="GO" id="GO:0006310">
    <property type="term" value="P:DNA recombination"/>
    <property type="evidence" value="ECO:0007669"/>
    <property type="project" value="UniProtKB-KW"/>
</dbReference>
<evidence type="ECO:0000256" key="11">
    <source>
        <dbReference type="ARBA" id="ARBA00022759"/>
    </source>
</evidence>
<feature type="region of interest" description="Disordered" evidence="24">
    <location>
        <begin position="905"/>
        <end position="926"/>
    </location>
</feature>
<keyword evidence="13" id="KW-0067">ATP-binding</keyword>
<dbReference type="InterPro" id="IPR001584">
    <property type="entry name" value="Integrase_cat-core"/>
</dbReference>
<dbReference type="GO" id="GO:0003964">
    <property type="term" value="F:RNA-directed DNA polymerase activity"/>
    <property type="evidence" value="ECO:0007669"/>
    <property type="project" value="UniProtKB-KW"/>
</dbReference>
<keyword evidence="21" id="KW-0511">Multifunctional enzyme</keyword>
<evidence type="ECO:0000256" key="8">
    <source>
        <dbReference type="ARBA" id="ARBA00022723"/>
    </source>
</evidence>
<evidence type="ECO:0000256" key="7">
    <source>
        <dbReference type="ARBA" id="ARBA00022722"/>
    </source>
</evidence>
<evidence type="ECO:0000256" key="16">
    <source>
        <dbReference type="ARBA" id="ARBA00022908"/>
    </source>
</evidence>
<dbReference type="GO" id="GO:0003887">
    <property type="term" value="F:DNA-directed DNA polymerase activity"/>
    <property type="evidence" value="ECO:0007669"/>
    <property type="project" value="UniProtKB-KW"/>
</dbReference>
<dbReference type="InterPro" id="IPR054722">
    <property type="entry name" value="PolX-like_BBD"/>
</dbReference>
<evidence type="ECO:0000256" key="2">
    <source>
        <dbReference type="ARBA" id="ARBA00022578"/>
    </source>
</evidence>
<dbReference type="GO" id="GO:0006508">
    <property type="term" value="P:proteolysis"/>
    <property type="evidence" value="ECO:0007669"/>
    <property type="project" value="UniProtKB-KW"/>
</dbReference>
<evidence type="ECO:0000256" key="19">
    <source>
        <dbReference type="ARBA" id="ARBA00023113"/>
    </source>
</evidence>
<comment type="function">
    <text evidence="1">The aspartyl protease (PR) mediates the proteolytic cleavages of the Gag and Gag-Pol polyproteins after assembly of the VLP.</text>
</comment>
<keyword evidence="27" id="KW-1185">Reference proteome</keyword>
<dbReference type="GO" id="GO:0032196">
    <property type="term" value="P:transposition"/>
    <property type="evidence" value="ECO:0007669"/>
    <property type="project" value="UniProtKB-KW"/>
</dbReference>
<dbReference type="Pfam" id="PF22936">
    <property type="entry name" value="Pol_BBD"/>
    <property type="match status" value="1"/>
</dbReference>
<dbReference type="SUPFAM" id="SSF57756">
    <property type="entry name" value="Retrovirus zinc finger-like domains"/>
    <property type="match status" value="1"/>
</dbReference>
<feature type="compositionally biased region" description="Low complexity" evidence="24">
    <location>
        <begin position="847"/>
        <end position="877"/>
    </location>
</feature>
<gene>
    <name evidence="26" type="primary">BQ5605_C029g10726</name>
    <name evidence="26" type="ORF">BQ5605_C029G10726</name>
</gene>
<keyword evidence="8" id="KW-0479">Metal-binding</keyword>
<evidence type="ECO:0000256" key="6">
    <source>
        <dbReference type="ARBA" id="ARBA00022695"/>
    </source>
</evidence>
<dbReference type="InterPro" id="IPR039537">
    <property type="entry name" value="Retrotran_Ty1/copia-like"/>
</dbReference>
<keyword evidence="3" id="KW-1188">Viral release from host cell</keyword>
<keyword evidence="7" id="KW-0540">Nuclease</keyword>
<dbReference type="InterPro" id="IPR043502">
    <property type="entry name" value="DNA/RNA_pol_sf"/>
</dbReference>
<dbReference type="InterPro" id="IPR057670">
    <property type="entry name" value="SH3_retrovirus"/>
</dbReference>
<dbReference type="GO" id="GO:0003723">
    <property type="term" value="F:RNA binding"/>
    <property type="evidence" value="ECO:0007669"/>
    <property type="project" value="UniProtKB-KW"/>
</dbReference>
<accession>A0A2X0MJJ8</accession>
<feature type="region of interest" description="Disordered" evidence="24">
    <location>
        <begin position="1"/>
        <end position="22"/>
    </location>
</feature>
<evidence type="ECO:0000256" key="20">
    <source>
        <dbReference type="ARBA" id="ARBA00023172"/>
    </source>
</evidence>
<dbReference type="GO" id="GO:0006397">
    <property type="term" value="P:mRNA processing"/>
    <property type="evidence" value="ECO:0007669"/>
    <property type="project" value="UniProtKB-KW"/>
</dbReference>
<name>A0A2X0MJJ8_9BASI</name>
<dbReference type="Gene3D" id="3.30.420.10">
    <property type="entry name" value="Ribonuclease H-like superfamily/Ribonuclease H"/>
    <property type="match status" value="1"/>
</dbReference>
<keyword evidence="10" id="KW-0064">Aspartyl protease</keyword>
<evidence type="ECO:0000256" key="9">
    <source>
        <dbReference type="ARBA" id="ARBA00022741"/>
    </source>
</evidence>
<evidence type="ECO:0000313" key="27">
    <source>
        <dbReference type="Proteomes" id="UP000249464"/>
    </source>
</evidence>
<dbReference type="EMBL" id="FQNC01000081">
    <property type="protein sequence ID" value="SGZ16070.1"/>
    <property type="molecule type" value="Genomic_DNA"/>
</dbReference>
<evidence type="ECO:0000256" key="13">
    <source>
        <dbReference type="ARBA" id="ARBA00022840"/>
    </source>
</evidence>
<dbReference type="Pfam" id="PF00665">
    <property type="entry name" value="rve"/>
    <property type="match status" value="1"/>
</dbReference>
<dbReference type="InterPro" id="IPR001878">
    <property type="entry name" value="Znf_CCHC"/>
</dbReference>
<dbReference type="GO" id="GO:0015074">
    <property type="term" value="P:DNA integration"/>
    <property type="evidence" value="ECO:0007669"/>
    <property type="project" value="UniProtKB-KW"/>
</dbReference>
<dbReference type="InterPro" id="IPR012337">
    <property type="entry name" value="RNaseH-like_sf"/>
</dbReference>
<dbReference type="PANTHER" id="PTHR42648">
    <property type="entry name" value="TRANSPOSASE, PUTATIVE-RELATED"/>
    <property type="match status" value="1"/>
</dbReference>
<comment type="catalytic activity">
    <reaction evidence="22">
        <text>DNA(n) + a 2'-deoxyribonucleoside 5'-triphosphate = DNA(n+1) + diphosphate</text>
        <dbReference type="Rhea" id="RHEA:22508"/>
        <dbReference type="Rhea" id="RHEA-COMP:17339"/>
        <dbReference type="Rhea" id="RHEA-COMP:17340"/>
        <dbReference type="ChEBI" id="CHEBI:33019"/>
        <dbReference type="ChEBI" id="CHEBI:61560"/>
        <dbReference type="ChEBI" id="CHEBI:173112"/>
        <dbReference type="EC" id="2.7.7.49"/>
    </reaction>
</comment>
<reference evidence="26 27" key="1">
    <citation type="submission" date="2016-11" db="EMBL/GenBank/DDBJ databases">
        <authorList>
            <person name="Jaros S."/>
            <person name="Januszkiewicz K."/>
            <person name="Wedrychowicz H."/>
        </authorList>
    </citation>
    <scope>NUCLEOTIDE SEQUENCE [LARGE SCALE GENOMIC DNA]</scope>
</reference>
<feature type="region of interest" description="Disordered" evidence="24">
    <location>
        <begin position="791"/>
        <end position="817"/>
    </location>
</feature>
<dbReference type="Pfam" id="PF07727">
    <property type="entry name" value="RVT_2"/>
    <property type="match status" value="1"/>
</dbReference>
<evidence type="ECO:0000256" key="12">
    <source>
        <dbReference type="ARBA" id="ARBA00022801"/>
    </source>
</evidence>
<keyword evidence="5" id="KW-0645">Protease</keyword>
<keyword evidence="18" id="KW-0808">Transferase</keyword>
<evidence type="ECO:0000256" key="24">
    <source>
        <dbReference type="SAM" id="MobiDB-lite"/>
    </source>
</evidence>
<dbReference type="Proteomes" id="UP000249464">
    <property type="component" value="Unassembled WGS sequence"/>
</dbReference>
<proteinExistence type="predicted"/>
<keyword evidence="2" id="KW-0815">Transposition</keyword>
<dbReference type="InterPro" id="IPR036875">
    <property type="entry name" value="Znf_CCHC_sf"/>
</dbReference>
<dbReference type="SUPFAM" id="SSF53098">
    <property type="entry name" value="Ribonuclease H-like"/>
    <property type="match status" value="1"/>
</dbReference>
<keyword evidence="11" id="KW-0255">Endonuclease</keyword>
<keyword evidence="6" id="KW-0548">Nucleotidyltransferase</keyword>
<evidence type="ECO:0000256" key="4">
    <source>
        <dbReference type="ARBA" id="ARBA00022664"/>
    </source>
</evidence>
<comment type="catalytic activity">
    <reaction evidence="23">
        <text>DNA(n) + a 2'-deoxyribonucleoside 5'-triphosphate = DNA(n+1) + diphosphate</text>
        <dbReference type="Rhea" id="RHEA:22508"/>
        <dbReference type="Rhea" id="RHEA-COMP:17339"/>
        <dbReference type="Rhea" id="RHEA-COMP:17340"/>
        <dbReference type="ChEBI" id="CHEBI:33019"/>
        <dbReference type="ChEBI" id="CHEBI:61560"/>
        <dbReference type="ChEBI" id="CHEBI:173112"/>
        <dbReference type="EC" id="2.7.7.7"/>
    </reaction>
</comment>
<dbReference type="InterPro" id="IPR013103">
    <property type="entry name" value="RVT_2"/>
</dbReference>
<dbReference type="CDD" id="cd09272">
    <property type="entry name" value="RNase_HI_RT_Ty1"/>
    <property type="match status" value="1"/>
</dbReference>
<feature type="region of interest" description="Disordered" evidence="24">
    <location>
        <begin position="313"/>
        <end position="333"/>
    </location>
</feature>
<evidence type="ECO:0000256" key="18">
    <source>
        <dbReference type="ARBA" id="ARBA00022932"/>
    </source>
</evidence>
<keyword evidence="12" id="KW-0378">Hydrolase</keyword>
<organism evidence="26 27">
    <name type="scientific">Microbotryum silenes-dioicae</name>
    <dbReference type="NCBI Taxonomy" id="796604"/>
    <lineage>
        <taxon>Eukaryota</taxon>
        <taxon>Fungi</taxon>
        <taxon>Dikarya</taxon>
        <taxon>Basidiomycota</taxon>
        <taxon>Pucciniomycotina</taxon>
        <taxon>Microbotryomycetes</taxon>
        <taxon>Microbotryales</taxon>
        <taxon>Microbotryaceae</taxon>
        <taxon>Microbotryum</taxon>
    </lineage>
</organism>
<feature type="compositionally biased region" description="Polar residues" evidence="24">
    <location>
        <begin position="1"/>
        <end position="10"/>
    </location>
</feature>
<evidence type="ECO:0000256" key="21">
    <source>
        <dbReference type="ARBA" id="ARBA00023268"/>
    </source>
</evidence>
<keyword evidence="18" id="KW-0239">DNA-directed DNA polymerase</keyword>
<dbReference type="GO" id="GO:0004519">
    <property type="term" value="F:endonuclease activity"/>
    <property type="evidence" value="ECO:0007669"/>
    <property type="project" value="UniProtKB-KW"/>
</dbReference>
<dbReference type="Pfam" id="PF25597">
    <property type="entry name" value="SH3_retrovirus"/>
    <property type="match status" value="1"/>
</dbReference>
<evidence type="ECO:0000256" key="17">
    <source>
        <dbReference type="ARBA" id="ARBA00022918"/>
    </source>
</evidence>
<keyword evidence="4" id="KW-0507">mRNA processing</keyword>
<dbReference type="Gene3D" id="4.10.60.10">
    <property type="entry name" value="Zinc finger, CCHC-type"/>
    <property type="match status" value="1"/>
</dbReference>
<keyword evidence="16" id="KW-0229">DNA integration</keyword>
<dbReference type="SMART" id="SM00343">
    <property type="entry name" value="ZnF_C2HC"/>
    <property type="match status" value="3"/>
</dbReference>
<dbReference type="GO" id="GO:0004190">
    <property type="term" value="F:aspartic-type endopeptidase activity"/>
    <property type="evidence" value="ECO:0007669"/>
    <property type="project" value="UniProtKB-KW"/>
</dbReference>
<evidence type="ECO:0000256" key="1">
    <source>
        <dbReference type="ARBA" id="ARBA00002180"/>
    </source>
</evidence>